<dbReference type="GO" id="GO:0005198">
    <property type="term" value="F:structural molecule activity"/>
    <property type="evidence" value="ECO:0007669"/>
    <property type="project" value="InterPro"/>
</dbReference>
<dbReference type="EMBL" id="WUQX01000001">
    <property type="protein sequence ID" value="MXP76709.1"/>
    <property type="molecule type" value="Genomic_DNA"/>
</dbReference>
<dbReference type="RefSeq" id="WP_159751774.1">
    <property type="nucleotide sequence ID" value="NZ_WUQX01000001.1"/>
</dbReference>
<accession>A0A7X3MI12</accession>
<feature type="region of interest" description="Disordered" evidence="1">
    <location>
        <begin position="501"/>
        <end position="558"/>
    </location>
</feature>
<dbReference type="InterPro" id="IPR006429">
    <property type="entry name" value="Phage_lambda_portal"/>
</dbReference>
<dbReference type="NCBIfam" id="TIGR01539">
    <property type="entry name" value="portal_lambda"/>
    <property type="match status" value="1"/>
</dbReference>
<dbReference type="Proteomes" id="UP000460412">
    <property type="component" value="Unassembled WGS sequence"/>
</dbReference>
<gene>
    <name evidence="2" type="ORF">GN277_15360</name>
</gene>
<protein>
    <submittedName>
        <fullName evidence="2">Phage portal protein</fullName>
    </submittedName>
</protein>
<dbReference type="AlphaFoldDB" id="A0A7X3MI12"/>
<evidence type="ECO:0000313" key="3">
    <source>
        <dbReference type="Proteomes" id="UP000460412"/>
    </source>
</evidence>
<dbReference type="Pfam" id="PF05136">
    <property type="entry name" value="Phage_portal_2"/>
    <property type="match status" value="1"/>
</dbReference>
<sequence length="578" mass="64159">MRKTRYDKTTGLYLPETVRPKNKGYGEAGASWSKRAVKGFNSPSGSAHEDIDFHNFTMRQRARMLYMAAPMATSAIKTNRTNVVGVGLRLKSRIDREALGLTPDQAEKWQKDTEREFSLWASNKRACDATGMNNFYGLQQLALVSWLLSGDCIGIVKQYKTTRLLPYSLRVHLIEADRVATPTGAGIGTSLLYTTGKNPDNGNTIYDGVEVDKDGMVVAYHIRSTYPFELGAPALTEWARVLAYQEHTGLPNVLHVIDTERPDQYRGVSYLAQVIEPLLQLRRYTESELMAAVIESFFTAFVKTEASTEDMPFNELNEDAETEPRNPNDYNMGPGQVNIMNPGEDVVFAEPKHPNGSFDKFVEAISSQVGAALEIPSDLLLKKFNASYSASRAALLEAWKAFKMRREWLGDNFCRPLYEIWMSEAVARGRIYAPGFFDNPAIHAAYLGSEWLGPSQGQLDPVKEITAEILACSEGFSTHEQSTIRLNGGQWDSNVEQLQRENEKLDGQAPDPHQSGGAGSTQEGAHEPQEGEEPAEGDNNPHNPENARRRGAEALRSLVLAEQIKQSVKGGQADETTQ</sequence>
<keyword evidence="3" id="KW-1185">Reference proteome</keyword>
<name>A0A7X3MI12_9FIRM</name>
<evidence type="ECO:0000256" key="1">
    <source>
        <dbReference type="SAM" id="MobiDB-lite"/>
    </source>
</evidence>
<organism evidence="2 3">
    <name type="scientific">Sporofaciens musculi</name>
    <dbReference type="NCBI Taxonomy" id="2681861"/>
    <lineage>
        <taxon>Bacteria</taxon>
        <taxon>Bacillati</taxon>
        <taxon>Bacillota</taxon>
        <taxon>Clostridia</taxon>
        <taxon>Lachnospirales</taxon>
        <taxon>Lachnospiraceae</taxon>
        <taxon>Sporofaciens</taxon>
    </lineage>
</organism>
<dbReference type="GO" id="GO:0019068">
    <property type="term" value="P:virion assembly"/>
    <property type="evidence" value="ECO:0007669"/>
    <property type="project" value="InterPro"/>
</dbReference>
<comment type="caution">
    <text evidence="2">The sequence shown here is derived from an EMBL/GenBank/DDBJ whole genome shotgun (WGS) entry which is preliminary data.</text>
</comment>
<evidence type="ECO:0000313" key="2">
    <source>
        <dbReference type="EMBL" id="MXP76709.1"/>
    </source>
</evidence>
<proteinExistence type="predicted"/>
<reference evidence="2 3" key="1">
    <citation type="submission" date="2019-12" db="EMBL/GenBank/DDBJ databases">
        <title>Sporaefaciens musculi gen. nov., sp. nov., a novel bacterium isolated from the caecum of an obese mouse.</title>
        <authorList>
            <person name="Rasmussen T.S."/>
            <person name="Streidl T."/>
            <person name="Hitch T.C.A."/>
            <person name="Wortmann E."/>
            <person name="Deptula P."/>
            <person name="Hansen M."/>
            <person name="Nielsen D.S."/>
            <person name="Clavel T."/>
            <person name="Vogensen F.K."/>
        </authorList>
    </citation>
    <scope>NUCLEOTIDE SEQUENCE [LARGE SCALE GENOMIC DNA]</scope>
    <source>
        <strain evidence="2 3">WCA-9-b2</strain>
    </source>
</reference>